<accession>A0A0G1MK30</accession>
<protein>
    <submittedName>
        <fullName evidence="1">Uncharacterized protein</fullName>
    </submittedName>
</protein>
<dbReference type="Proteomes" id="UP000034595">
    <property type="component" value="Unassembled WGS sequence"/>
</dbReference>
<evidence type="ECO:0000313" key="2">
    <source>
        <dbReference type="Proteomes" id="UP000034595"/>
    </source>
</evidence>
<organism evidence="1 2">
    <name type="scientific">Candidatus Azambacteria bacterium GW2011_GWA1_44_9</name>
    <dbReference type="NCBI Taxonomy" id="1618610"/>
    <lineage>
        <taxon>Bacteria</taxon>
        <taxon>Candidatus Azamiibacteriota</taxon>
    </lineage>
</organism>
<name>A0A0G1MK30_9BACT</name>
<dbReference type="EMBL" id="LCJQ01000015">
    <property type="protein sequence ID" value="KKT81157.1"/>
    <property type="molecule type" value="Genomic_DNA"/>
</dbReference>
<dbReference type="AlphaFoldDB" id="A0A0G1MK30"/>
<sequence length="119" mass="13054">MGEGAWPRTFFVAVAPKNFSALLVRPIVLDGYPVLVFKSLIALQKHEGLGHSRGFLLRFSNSQKPHSLDPHSGARTVVRLRAPSVQVPHRPHKQKGPNALHCGLMFVGDEGLEPPTFSV</sequence>
<gene>
    <name evidence="1" type="ORF">UW78_C0015G0001</name>
</gene>
<evidence type="ECO:0000313" key="1">
    <source>
        <dbReference type="EMBL" id="KKT81157.1"/>
    </source>
</evidence>
<reference evidence="1 2" key="1">
    <citation type="journal article" date="2015" name="Nature">
        <title>rRNA introns, odd ribosomes, and small enigmatic genomes across a large radiation of phyla.</title>
        <authorList>
            <person name="Brown C.T."/>
            <person name="Hug L.A."/>
            <person name="Thomas B.C."/>
            <person name="Sharon I."/>
            <person name="Castelle C.J."/>
            <person name="Singh A."/>
            <person name="Wilkins M.J."/>
            <person name="Williams K.H."/>
            <person name="Banfield J.F."/>
        </authorList>
    </citation>
    <scope>NUCLEOTIDE SEQUENCE [LARGE SCALE GENOMIC DNA]</scope>
</reference>
<comment type="caution">
    <text evidence="1">The sequence shown here is derived from an EMBL/GenBank/DDBJ whole genome shotgun (WGS) entry which is preliminary data.</text>
</comment>
<proteinExistence type="predicted"/>